<proteinExistence type="predicted"/>
<name>A0A0F9LN88_9ZZZZ</name>
<gene>
    <name evidence="1" type="ORF">LCGC14_1561050</name>
</gene>
<protein>
    <submittedName>
        <fullName evidence="1">Uncharacterized protein</fullName>
    </submittedName>
</protein>
<organism evidence="1">
    <name type="scientific">marine sediment metagenome</name>
    <dbReference type="NCBI Taxonomy" id="412755"/>
    <lineage>
        <taxon>unclassified sequences</taxon>
        <taxon>metagenomes</taxon>
        <taxon>ecological metagenomes</taxon>
    </lineage>
</organism>
<evidence type="ECO:0000313" key="1">
    <source>
        <dbReference type="EMBL" id="KKM45265.1"/>
    </source>
</evidence>
<reference evidence="1" key="1">
    <citation type="journal article" date="2015" name="Nature">
        <title>Complex archaea that bridge the gap between prokaryotes and eukaryotes.</title>
        <authorList>
            <person name="Spang A."/>
            <person name="Saw J.H."/>
            <person name="Jorgensen S.L."/>
            <person name="Zaremba-Niedzwiedzka K."/>
            <person name="Martijn J."/>
            <person name="Lind A.E."/>
            <person name="van Eijk R."/>
            <person name="Schleper C."/>
            <person name="Guy L."/>
            <person name="Ettema T.J."/>
        </authorList>
    </citation>
    <scope>NUCLEOTIDE SEQUENCE</scope>
</reference>
<accession>A0A0F9LN88</accession>
<comment type="caution">
    <text evidence="1">The sequence shown here is derived from an EMBL/GenBank/DDBJ whole genome shotgun (WGS) entry which is preliminary data.</text>
</comment>
<dbReference type="AlphaFoldDB" id="A0A0F9LN88"/>
<dbReference type="EMBL" id="LAZR01012059">
    <property type="protein sequence ID" value="KKM45265.1"/>
    <property type="molecule type" value="Genomic_DNA"/>
</dbReference>
<sequence>MGKDKIKYDPYMFQIIQGQHVLIGIGVTQEAMELLRDSIIKTLERKDPQEGMVGVVALQLDPSAPAQPTFTPGAAPKNAFEMLQGKKLKGE</sequence>